<evidence type="ECO:0000256" key="3">
    <source>
        <dbReference type="ARBA" id="ARBA00022741"/>
    </source>
</evidence>
<feature type="binding site" evidence="7">
    <location>
        <position position="94"/>
    </location>
    <ligand>
        <name>substrate</name>
    </ligand>
</feature>
<feature type="domain" description="Deoxynucleoside kinase" evidence="9">
    <location>
        <begin position="18"/>
        <end position="217"/>
    </location>
</feature>
<evidence type="ECO:0000256" key="4">
    <source>
        <dbReference type="ARBA" id="ARBA00022777"/>
    </source>
</evidence>
<dbReference type="GO" id="GO:0019136">
    <property type="term" value="F:deoxynucleoside kinase activity"/>
    <property type="evidence" value="ECO:0007669"/>
    <property type="project" value="InterPro"/>
</dbReference>
<evidence type="ECO:0000256" key="1">
    <source>
        <dbReference type="ARBA" id="ARBA00007420"/>
    </source>
</evidence>
<organism evidence="10 11">
    <name type="scientific">Culicoidibacter larvae</name>
    <dbReference type="NCBI Taxonomy" id="2579976"/>
    <lineage>
        <taxon>Bacteria</taxon>
        <taxon>Bacillati</taxon>
        <taxon>Bacillota</taxon>
        <taxon>Culicoidibacteria</taxon>
        <taxon>Culicoidibacterales</taxon>
        <taxon>Culicoidibacteraceae</taxon>
        <taxon>Culicoidibacter</taxon>
    </lineage>
</organism>
<dbReference type="InterPro" id="IPR050566">
    <property type="entry name" value="Deoxyribonucleoside_kinase"/>
</dbReference>
<proteinExistence type="inferred from homology"/>
<keyword evidence="3 8" id="KW-0547">Nucleotide-binding</keyword>
<dbReference type="PANTHER" id="PTHR10513:SF35">
    <property type="entry name" value="DEOXYADENOSINE KINASE"/>
    <property type="match status" value="1"/>
</dbReference>
<dbReference type="InterPro" id="IPR002624">
    <property type="entry name" value="DCK/DGK"/>
</dbReference>
<dbReference type="GO" id="GO:0005524">
    <property type="term" value="F:ATP binding"/>
    <property type="evidence" value="ECO:0007669"/>
    <property type="project" value="UniProtKB-KW"/>
</dbReference>
<keyword evidence="4 10" id="KW-0418">Kinase</keyword>
<feature type="binding site" evidence="7">
    <location>
        <position position="99"/>
    </location>
    <ligand>
        <name>substrate</name>
    </ligand>
</feature>
<evidence type="ECO:0000256" key="5">
    <source>
        <dbReference type="ARBA" id="ARBA00022840"/>
    </source>
</evidence>
<reference evidence="10 11" key="1">
    <citation type="submission" date="2019-05" db="EMBL/GenBank/DDBJ databases">
        <title>Culicoidintestinum kansasii gen. nov., sp. nov. from the gastrointestinal tract of the biting midge, Culicoides sonorensis.</title>
        <authorList>
            <person name="Neupane S."/>
            <person name="Ghosh A."/>
            <person name="Gunther S."/>
            <person name="Martin K."/>
            <person name="Zurek L."/>
        </authorList>
    </citation>
    <scope>NUCLEOTIDE SEQUENCE [LARGE SCALE GENOMIC DNA]</scope>
    <source>
        <strain evidence="10 11">CS-1</strain>
    </source>
</reference>
<dbReference type="SUPFAM" id="SSF52540">
    <property type="entry name" value="P-loop containing nucleoside triphosphate hydrolases"/>
    <property type="match status" value="1"/>
</dbReference>
<accession>A0A5R8QIW1</accession>
<protein>
    <submittedName>
        <fullName evidence="10">Deoxynucleoside kinase</fullName>
    </submittedName>
</protein>
<feature type="binding site" evidence="7">
    <location>
        <position position="69"/>
    </location>
    <ligand>
        <name>substrate</name>
    </ligand>
</feature>
<keyword evidence="2" id="KW-0808">Transferase</keyword>
<gene>
    <name evidence="10" type="ORF">FEZ08_00790</name>
</gene>
<dbReference type="AlphaFoldDB" id="A0A5R8QIW1"/>
<evidence type="ECO:0000256" key="2">
    <source>
        <dbReference type="ARBA" id="ARBA00022679"/>
    </source>
</evidence>
<evidence type="ECO:0000313" key="11">
    <source>
        <dbReference type="Proteomes" id="UP000306912"/>
    </source>
</evidence>
<evidence type="ECO:0000256" key="8">
    <source>
        <dbReference type="PIRSR" id="PIRSR000705-3"/>
    </source>
</evidence>
<dbReference type="FunFam" id="3.40.50.300:FF:000659">
    <property type="entry name" value="Deoxyguanosine kinase"/>
    <property type="match status" value="1"/>
</dbReference>
<feature type="binding site" evidence="7">
    <location>
        <position position="162"/>
    </location>
    <ligand>
        <name>substrate</name>
    </ligand>
</feature>
<evidence type="ECO:0000313" key="10">
    <source>
        <dbReference type="EMBL" id="TLG77187.1"/>
    </source>
</evidence>
<sequence>MINRDICEKYNIPLHSVISIAGTVGVGKSTLTKALAEALGFKTSLERVENNPYLDKYYADFTTWAFHLQIFFLAERFKEQKRMFQYGGGFIQDRSIYEDVDIFAKLNFEQGKMSEDDYDTYTSLFNAMVMTPFFPHPDLIIYVEGEFDDIIDRIHERGREMEIVTDVEYWKTLYSRYSTWIDNFNTAPILRINMNDYDILNDESSLDYILTKIGKIIHTTVK</sequence>
<evidence type="ECO:0000256" key="6">
    <source>
        <dbReference type="PIRSR" id="PIRSR000705-1"/>
    </source>
</evidence>
<dbReference type="EMBL" id="VBWP01000001">
    <property type="protein sequence ID" value="TLG77187.1"/>
    <property type="molecule type" value="Genomic_DNA"/>
</dbReference>
<dbReference type="CDD" id="cd01673">
    <property type="entry name" value="dNK"/>
    <property type="match status" value="1"/>
</dbReference>
<evidence type="ECO:0000259" key="9">
    <source>
        <dbReference type="Pfam" id="PF01712"/>
    </source>
</evidence>
<dbReference type="PIRSF" id="PIRSF000705">
    <property type="entry name" value="DNK"/>
    <property type="match status" value="1"/>
</dbReference>
<dbReference type="Proteomes" id="UP000306912">
    <property type="component" value="Unassembled WGS sequence"/>
</dbReference>
<evidence type="ECO:0000256" key="7">
    <source>
        <dbReference type="PIRSR" id="PIRSR000705-2"/>
    </source>
</evidence>
<dbReference type="PANTHER" id="PTHR10513">
    <property type="entry name" value="DEOXYNUCLEOSIDE KINASE"/>
    <property type="match status" value="1"/>
</dbReference>
<feature type="binding site" evidence="7">
    <location>
        <position position="46"/>
    </location>
    <ligand>
        <name>substrate</name>
    </ligand>
</feature>
<name>A0A5R8QIW1_9FIRM</name>
<dbReference type="OrthoDB" id="9776634at2"/>
<keyword evidence="11" id="KW-1185">Reference proteome</keyword>
<feature type="binding site" evidence="8">
    <location>
        <begin position="153"/>
        <end position="157"/>
    </location>
    <ligand>
        <name>ATP</name>
        <dbReference type="ChEBI" id="CHEBI:30616"/>
    </ligand>
</feature>
<dbReference type="GO" id="GO:0005737">
    <property type="term" value="C:cytoplasm"/>
    <property type="evidence" value="ECO:0007669"/>
    <property type="project" value="TreeGrafter"/>
</dbReference>
<dbReference type="InterPro" id="IPR031314">
    <property type="entry name" value="DNK_dom"/>
</dbReference>
<dbReference type="InterPro" id="IPR027417">
    <property type="entry name" value="P-loop_NTPase"/>
</dbReference>
<dbReference type="Gene3D" id="3.40.50.300">
    <property type="entry name" value="P-loop containing nucleotide triphosphate hydrolases"/>
    <property type="match status" value="1"/>
</dbReference>
<dbReference type="FunCoup" id="A0A5R8QIW1">
    <property type="interactions" value="227"/>
</dbReference>
<comment type="caution">
    <text evidence="10">The sequence shown here is derived from an EMBL/GenBank/DDBJ whole genome shotgun (WGS) entry which is preliminary data.</text>
</comment>
<dbReference type="Pfam" id="PF01712">
    <property type="entry name" value="dNK"/>
    <property type="match status" value="1"/>
</dbReference>
<feature type="active site" description="Proton acceptor" evidence="6">
    <location>
        <position position="93"/>
    </location>
</feature>
<feature type="binding site" evidence="8">
    <location>
        <begin position="22"/>
        <end position="30"/>
    </location>
    <ligand>
        <name>ATP</name>
        <dbReference type="ChEBI" id="CHEBI:30616"/>
    </ligand>
</feature>
<comment type="similarity">
    <text evidence="1">Belongs to the DCK/DGK family.</text>
</comment>
<feature type="binding site" evidence="7">
    <location>
        <position position="58"/>
    </location>
    <ligand>
        <name>substrate</name>
    </ligand>
</feature>
<dbReference type="RefSeq" id="WP_138189796.1">
    <property type="nucleotide sequence ID" value="NZ_VBWP01000001.1"/>
</dbReference>
<dbReference type="InParanoid" id="A0A5R8QIW1"/>
<keyword evidence="5 8" id="KW-0067">ATP-binding</keyword>